<dbReference type="Pfam" id="PF04106">
    <property type="entry name" value="ATG5_UblB"/>
    <property type="match status" value="1"/>
</dbReference>
<keyword evidence="4 5" id="KW-0072">Autophagy</keyword>
<comment type="subcellular location">
    <subcellularLocation>
        <location evidence="5">Preautophagosomal structure membrane</location>
        <topology evidence="5">Peripheral membrane protein</topology>
    </subcellularLocation>
</comment>
<dbReference type="InterPro" id="IPR042526">
    <property type="entry name" value="Atg5_HR"/>
</dbReference>
<comment type="caution">
    <text evidence="9">The sequence shown here is derived from an EMBL/GenBank/DDBJ whole genome shotgun (WGS) entry which is preliminary data.</text>
</comment>
<dbReference type="Gene3D" id="3.10.20.90">
    <property type="entry name" value="Phosphatidylinositol 3-kinase Catalytic Subunit, Chain A, domain 1"/>
    <property type="match status" value="1"/>
</dbReference>
<feature type="domain" description="Autophagy protein ATG5 UblA" evidence="8">
    <location>
        <begin position="59"/>
        <end position="152"/>
    </location>
</feature>
<dbReference type="Proteomes" id="UP001642484">
    <property type="component" value="Unassembled WGS sequence"/>
</dbReference>
<evidence type="ECO:0000259" key="6">
    <source>
        <dbReference type="Pfam" id="PF04106"/>
    </source>
</evidence>
<comment type="subunit">
    <text evidence="5">Conjugated with ATG12.</text>
</comment>
<dbReference type="Gene3D" id="1.10.246.190">
    <property type="entry name" value="Autophagy protein Apg5, helix rich domain"/>
    <property type="match status" value="1"/>
</dbReference>
<dbReference type="EMBL" id="CAXAMN010021640">
    <property type="protein sequence ID" value="CAK9061837.1"/>
    <property type="molecule type" value="Genomic_DNA"/>
</dbReference>
<feature type="domain" description="Autophagy protein ATG5 alpha-helical bundle region" evidence="7">
    <location>
        <begin position="170"/>
        <end position="223"/>
    </location>
</feature>
<dbReference type="PANTHER" id="PTHR13040">
    <property type="entry name" value="AUTOPHAGY PROTEIN 5"/>
    <property type="match status" value="1"/>
</dbReference>
<dbReference type="InterPro" id="IPR042527">
    <property type="entry name" value="Atg5_UblA_dom_sf"/>
</dbReference>
<reference evidence="9 10" key="1">
    <citation type="submission" date="2024-02" db="EMBL/GenBank/DDBJ databases">
        <authorList>
            <person name="Chen Y."/>
            <person name="Shah S."/>
            <person name="Dougan E. K."/>
            <person name="Thang M."/>
            <person name="Chan C."/>
        </authorList>
    </citation>
    <scope>NUCLEOTIDE SEQUENCE [LARGE SCALE GENOMIC DNA]</scope>
</reference>
<gene>
    <name evidence="9" type="ORF">CCMP2556_LOCUS30402</name>
</gene>
<name>A0ABP0NFD5_9DINO</name>
<evidence type="ECO:0000256" key="4">
    <source>
        <dbReference type="ARBA" id="ARBA00023006"/>
    </source>
</evidence>
<dbReference type="PANTHER" id="PTHR13040:SF2">
    <property type="entry name" value="AUTOPHAGY PROTEIN 5"/>
    <property type="match status" value="1"/>
</dbReference>
<dbReference type="InterPro" id="IPR048939">
    <property type="entry name" value="ATG5_UblA"/>
</dbReference>
<dbReference type="InterPro" id="IPR007239">
    <property type="entry name" value="Atg5"/>
</dbReference>
<keyword evidence="2 5" id="KW-1017">Isopeptide bond</keyword>
<evidence type="ECO:0000313" key="10">
    <source>
        <dbReference type="Proteomes" id="UP001642484"/>
    </source>
</evidence>
<evidence type="ECO:0000256" key="1">
    <source>
        <dbReference type="ARBA" id="ARBA00006910"/>
    </source>
</evidence>
<evidence type="ECO:0000313" key="9">
    <source>
        <dbReference type="EMBL" id="CAK9061837.1"/>
    </source>
</evidence>
<keyword evidence="3 5" id="KW-0832">Ubl conjugation</keyword>
<keyword evidence="10" id="KW-1185">Reference proteome</keyword>
<keyword evidence="5" id="KW-0472">Membrane</keyword>
<feature type="domain" description="Autophagy protein ATG5 UblB" evidence="6">
    <location>
        <begin position="236"/>
        <end position="314"/>
    </location>
</feature>
<evidence type="ECO:0000256" key="3">
    <source>
        <dbReference type="ARBA" id="ARBA00022843"/>
    </source>
</evidence>
<dbReference type="Gene3D" id="3.10.20.620">
    <property type="match status" value="1"/>
</dbReference>
<accession>A0ABP0NFD5</accession>
<sequence length="327" mass="37063">MTRGCITGSHDSCRANEHYDSEVHLGLTCAMDVAEKTIKNVPLKELVEDPQIRRQLCGGQLLLRIRLDAQEVASLSEPDPLFILVPRLAYLPFLFHDVLEHFKKSISPMGQPYELWFDYNDIALKWHFPVGVLCDVLVGLEVPVPWDLTFHYRGNSKNHGCLLPFSGMADLQRSVMNAFKQAICLETGSTTLFMRLEKKEQMNLWNAILRSDLDTFSQVVQKLRCTNLSECKSMAIRLHLAAPWDDVLLHKAPALQENGTASTVRDFLRLTMPPLLEGGDEVEILLQGLRVPLETPLFWLALHASYLDHFVHLVARIPNPTTIESLD</sequence>
<dbReference type="Pfam" id="PF20637">
    <property type="entry name" value="ATG5_HBR"/>
    <property type="match status" value="1"/>
</dbReference>
<dbReference type="Pfam" id="PF20638">
    <property type="entry name" value="ATG5_UblA"/>
    <property type="match status" value="1"/>
</dbReference>
<proteinExistence type="inferred from homology"/>
<comment type="function">
    <text evidence="5">Involved in autophagic vesicle formation.</text>
</comment>
<protein>
    <recommendedName>
        <fullName evidence="5">Autophagy protein 5</fullName>
    </recommendedName>
</protein>
<dbReference type="InterPro" id="IPR048940">
    <property type="entry name" value="ATG5_HBR"/>
</dbReference>
<evidence type="ECO:0000256" key="5">
    <source>
        <dbReference type="RuleBase" id="RU361202"/>
    </source>
</evidence>
<evidence type="ECO:0000256" key="2">
    <source>
        <dbReference type="ARBA" id="ARBA00022499"/>
    </source>
</evidence>
<evidence type="ECO:0000259" key="8">
    <source>
        <dbReference type="Pfam" id="PF20638"/>
    </source>
</evidence>
<dbReference type="InterPro" id="IPR048318">
    <property type="entry name" value="ATG5_UblB"/>
</dbReference>
<evidence type="ECO:0000259" key="7">
    <source>
        <dbReference type="Pfam" id="PF20637"/>
    </source>
</evidence>
<comment type="similarity">
    <text evidence="1 5">Belongs to the ATG5 family.</text>
</comment>
<organism evidence="9 10">
    <name type="scientific">Durusdinium trenchii</name>
    <dbReference type="NCBI Taxonomy" id="1381693"/>
    <lineage>
        <taxon>Eukaryota</taxon>
        <taxon>Sar</taxon>
        <taxon>Alveolata</taxon>
        <taxon>Dinophyceae</taxon>
        <taxon>Suessiales</taxon>
        <taxon>Symbiodiniaceae</taxon>
        <taxon>Durusdinium</taxon>
    </lineage>
</organism>